<sequence>MIFTKINRNYWQSDIAIELTPEERYFHIYLLTNSNVNTLGCYHFSIKNMVRETGYNEETLEKMLLKMQYLGIIKVDRKTCEVLLLDWGEDNWNRKTVTLRAIKSGIKELKSEILLNELTGLLVGIDIMTEEEILDSFHKTPRREIERGNSGEQSGTNGNSGDREGEGEGEGEEKKEKEKKENTFDRERAFDIFWQAYPKKKDKEAARRRWQSMKVTEEKFQEIMKGLEREKRSKQWQAEGGQFIPYPAKFLHNGSYLNDAESVKPFTVTERGGGRRQLAGEDQ</sequence>
<gene>
    <name evidence="2" type="ORF">H9X83_06910</name>
</gene>
<evidence type="ECO:0000313" key="3">
    <source>
        <dbReference type="Proteomes" id="UP000729290"/>
    </source>
</evidence>
<feature type="compositionally biased region" description="Basic and acidic residues" evidence="1">
    <location>
        <begin position="138"/>
        <end position="149"/>
    </location>
</feature>
<comment type="caution">
    <text evidence="2">The sequence shown here is derived from an EMBL/GenBank/DDBJ whole genome shotgun (WGS) entry which is preliminary data.</text>
</comment>
<protein>
    <recommendedName>
        <fullName evidence="4">Phage replisome organiser N-terminal domain-containing protein</fullName>
    </recommendedName>
</protein>
<dbReference type="RefSeq" id="WP_205132722.1">
    <property type="nucleotide sequence ID" value="NZ_JACSNT010000002.1"/>
</dbReference>
<name>A0ABS2G8T6_9FIRM</name>
<evidence type="ECO:0000256" key="1">
    <source>
        <dbReference type="SAM" id="MobiDB-lite"/>
    </source>
</evidence>
<evidence type="ECO:0000313" key="2">
    <source>
        <dbReference type="EMBL" id="MBM6877889.1"/>
    </source>
</evidence>
<proteinExistence type="predicted"/>
<reference evidence="2 3" key="1">
    <citation type="journal article" date="2021" name="Sci. Rep.">
        <title>The distribution of antibiotic resistance genes in chicken gut microbiota commensals.</title>
        <authorList>
            <person name="Juricova H."/>
            <person name="Matiasovicova J."/>
            <person name="Kubasova T."/>
            <person name="Cejkova D."/>
            <person name="Rychlik I."/>
        </authorList>
    </citation>
    <scope>NUCLEOTIDE SEQUENCE [LARGE SCALE GENOMIC DNA]</scope>
    <source>
        <strain evidence="2 3">An431b</strain>
    </source>
</reference>
<keyword evidence="3" id="KW-1185">Reference proteome</keyword>
<dbReference type="Proteomes" id="UP000729290">
    <property type="component" value="Unassembled WGS sequence"/>
</dbReference>
<feature type="region of interest" description="Disordered" evidence="1">
    <location>
        <begin position="138"/>
        <end position="182"/>
    </location>
</feature>
<dbReference type="EMBL" id="JACSNV010000008">
    <property type="protein sequence ID" value="MBM6877889.1"/>
    <property type="molecule type" value="Genomic_DNA"/>
</dbReference>
<feature type="compositionally biased region" description="Basic and acidic residues" evidence="1">
    <location>
        <begin position="161"/>
        <end position="182"/>
    </location>
</feature>
<feature type="compositionally biased region" description="Polar residues" evidence="1">
    <location>
        <begin position="150"/>
        <end position="160"/>
    </location>
</feature>
<organism evidence="2 3">
    <name type="scientific">Anaerotignum lactatifermentans</name>
    <dbReference type="NCBI Taxonomy" id="160404"/>
    <lineage>
        <taxon>Bacteria</taxon>
        <taxon>Bacillati</taxon>
        <taxon>Bacillota</taxon>
        <taxon>Clostridia</taxon>
        <taxon>Lachnospirales</taxon>
        <taxon>Anaerotignaceae</taxon>
        <taxon>Anaerotignum</taxon>
    </lineage>
</organism>
<accession>A0ABS2G8T6</accession>
<evidence type="ECO:0008006" key="4">
    <source>
        <dbReference type="Google" id="ProtNLM"/>
    </source>
</evidence>